<protein>
    <submittedName>
        <fullName evidence="4">Antibiotic biosynthesis monooxygenase</fullName>
    </submittedName>
</protein>
<feature type="domain" description="ABM" evidence="1">
    <location>
        <begin position="26"/>
        <end position="118"/>
    </location>
</feature>
<dbReference type="GO" id="GO:0004497">
    <property type="term" value="F:monooxygenase activity"/>
    <property type="evidence" value="ECO:0007669"/>
    <property type="project" value="UniProtKB-KW"/>
</dbReference>
<dbReference type="Proteomes" id="UP001190002">
    <property type="component" value="Unassembled WGS sequence"/>
</dbReference>
<dbReference type="PANTHER" id="PTHR37811:SF2">
    <property type="entry name" value="ABM DOMAIN-CONTAINING PROTEIN"/>
    <property type="match status" value="1"/>
</dbReference>
<evidence type="ECO:0000313" key="4">
    <source>
        <dbReference type="EMBL" id="SUD96212.1"/>
    </source>
</evidence>
<evidence type="ECO:0000259" key="1">
    <source>
        <dbReference type="PROSITE" id="PS51725"/>
    </source>
</evidence>
<sequence length="128" mass="14320">MAEQHDVLDDSAVALPFPAQTPTAPYYAVIFASTRTDGDNGYGAMADRMVELARNMPGFLGIESVRDEAATAQGRPGITVSYWSSLEAIREWKNQSDHLAAQKLGREQWYASYHLRIAKVEYDYGFVR</sequence>
<dbReference type="Proteomes" id="UP001190452">
    <property type="component" value="Unassembled WGS sequence"/>
</dbReference>
<reference evidence="4 5" key="1">
    <citation type="submission" date="2018-06" db="EMBL/GenBank/DDBJ databases">
        <authorList>
            <consortium name="Pathogen Informatics"/>
            <person name="Doyle S."/>
        </authorList>
    </citation>
    <scope>NUCLEOTIDE SEQUENCE [LARGE SCALE GENOMIC DNA]</scope>
    <source>
        <strain evidence="4 5">NCTC10894</strain>
    </source>
</reference>
<comment type="caution">
    <text evidence="2">The sequence shown here is derived from an EMBL/GenBank/DDBJ whole genome shotgun (WGS) entry which is preliminary data.</text>
</comment>
<dbReference type="EMBL" id="CAUDKV010000016">
    <property type="protein sequence ID" value="CAJ0884124.1"/>
    <property type="molecule type" value="Genomic_DNA"/>
</dbReference>
<dbReference type="InterPro" id="IPR052936">
    <property type="entry name" value="Jasmonate_Hydroxylase-like"/>
</dbReference>
<name>A0AAD2EL69_9RALS</name>
<keyword evidence="4" id="KW-0503">Monooxygenase</keyword>
<dbReference type="PROSITE" id="PS51725">
    <property type="entry name" value="ABM"/>
    <property type="match status" value="1"/>
</dbReference>
<reference evidence="2 7" key="2">
    <citation type="submission" date="2023-07" db="EMBL/GenBank/DDBJ databases">
        <authorList>
            <person name="Peeters C."/>
        </authorList>
    </citation>
    <scope>NUCLEOTIDE SEQUENCE</scope>
    <source>
        <strain evidence="3 7">R-77569</strain>
        <strain evidence="2">R-77591</strain>
    </source>
</reference>
<evidence type="ECO:0000313" key="6">
    <source>
        <dbReference type="Proteomes" id="UP001190002"/>
    </source>
</evidence>
<dbReference type="EMBL" id="CATVXE010000017">
    <property type="protein sequence ID" value="CAJ0690831.1"/>
    <property type="molecule type" value="Genomic_DNA"/>
</dbReference>
<evidence type="ECO:0000313" key="3">
    <source>
        <dbReference type="EMBL" id="CAJ0884124.1"/>
    </source>
</evidence>
<accession>A0AAD2EL69</accession>
<dbReference type="AlphaFoldDB" id="A0AAD2EL69"/>
<dbReference type="Proteomes" id="UP000255008">
    <property type="component" value="Unassembled WGS sequence"/>
</dbReference>
<organism evidence="2 6">
    <name type="scientific">Ralstonia mannitolilytica</name>
    <dbReference type="NCBI Taxonomy" id="105219"/>
    <lineage>
        <taxon>Bacteria</taxon>
        <taxon>Pseudomonadati</taxon>
        <taxon>Pseudomonadota</taxon>
        <taxon>Betaproteobacteria</taxon>
        <taxon>Burkholderiales</taxon>
        <taxon>Burkholderiaceae</taxon>
        <taxon>Ralstonia</taxon>
    </lineage>
</organism>
<dbReference type="InterPro" id="IPR007138">
    <property type="entry name" value="ABM_dom"/>
</dbReference>
<evidence type="ECO:0000313" key="7">
    <source>
        <dbReference type="Proteomes" id="UP001190452"/>
    </source>
</evidence>
<dbReference type="Pfam" id="PF03992">
    <property type="entry name" value="ABM"/>
    <property type="match status" value="1"/>
</dbReference>
<dbReference type="EMBL" id="UGVE01000001">
    <property type="protein sequence ID" value="SUD96212.1"/>
    <property type="molecule type" value="Genomic_DNA"/>
</dbReference>
<dbReference type="InterPro" id="IPR011008">
    <property type="entry name" value="Dimeric_a/b-barrel"/>
</dbReference>
<evidence type="ECO:0000313" key="2">
    <source>
        <dbReference type="EMBL" id="CAJ0690831.1"/>
    </source>
</evidence>
<dbReference type="Gene3D" id="3.30.70.100">
    <property type="match status" value="1"/>
</dbReference>
<dbReference type="SUPFAM" id="SSF54909">
    <property type="entry name" value="Dimeric alpha+beta barrel"/>
    <property type="match status" value="1"/>
</dbReference>
<dbReference type="PANTHER" id="PTHR37811">
    <property type="entry name" value="BLL5343 PROTEIN"/>
    <property type="match status" value="1"/>
</dbReference>
<gene>
    <name evidence="2" type="primary">yqjZ</name>
    <name evidence="4" type="ORF">NCTC10894_00545</name>
    <name evidence="3" type="ORF">R77569_03507</name>
    <name evidence="2" type="ORF">R77591_03651</name>
</gene>
<dbReference type="RefSeq" id="WP_062738682.1">
    <property type="nucleotide sequence ID" value="NZ_BAAAEC010000001.1"/>
</dbReference>
<keyword evidence="7" id="KW-1185">Reference proteome</keyword>
<evidence type="ECO:0000313" key="5">
    <source>
        <dbReference type="Proteomes" id="UP000255008"/>
    </source>
</evidence>
<keyword evidence="4" id="KW-0560">Oxidoreductase</keyword>
<proteinExistence type="predicted"/>